<sequence>MKSMKLAEALLLRRDLESKLTLLREEIASSAVIQEGDTLDRSIDDLLLDYETTNQEFAQLVIAINQRNAVAKIGEQETIAAALEKREALRRSHAMLTATLEAAKVAPRMGRNEIRMIRTIDTKQITDRLNQTAKALRELDGQIQQTNWLVDL</sequence>
<proteinExistence type="predicted"/>
<evidence type="ECO:0000313" key="2">
    <source>
        <dbReference type="Proteomes" id="UP000004846"/>
    </source>
</evidence>
<protein>
    <recommendedName>
        <fullName evidence="3">Septicolysin</fullName>
    </recommendedName>
</protein>
<dbReference type="Gene3D" id="6.10.320.10">
    <property type="match status" value="1"/>
</dbReference>
<dbReference type="Pfam" id="PF20935">
    <property type="entry name" value="DUF6847"/>
    <property type="match status" value="1"/>
</dbReference>
<dbReference type="EMBL" id="AEBR01000014">
    <property type="protein sequence ID" value="EFM83829.1"/>
    <property type="molecule type" value="Genomic_DNA"/>
</dbReference>
<dbReference type="NCBIfam" id="NF038048">
    <property type="entry name" value="DIP1984_fam"/>
    <property type="match status" value="1"/>
</dbReference>
<gene>
    <name evidence="1" type="ORF">HMPREF9498_00544</name>
</gene>
<name>A0A125W8Y0_ENTFL</name>
<evidence type="ECO:0008006" key="3">
    <source>
        <dbReference type="Google" id="ProtNLM"/>
    </source>
</evidence>
<evidence type="ECO:0000313" key="1">
    <source>
        <dbReference type="EMBL" id="EFM83829.1"/>
    </source>
</evidence>
<accession>A0A125W8Y0</accession>
<dbReference type="InterPro" id="IPR047741">
    <property type="entry name" value="DIP1984-like"/>
</dbReference>
<dbReference type="CDD" id="cd12208">
    <property type="entry name" value="DIP1984-like"/>
    <property type="match status" value="1"/>
</dbReference>
<reference evidence="1 2" key="1">
    <citation type="submission" date="2010-07" db="EMBL/GenBank/DDBJ databases">
        <authorList>
            <person name="Sid Ahmed O."/>
        </authorList>
    </citation>
    <scope>NUCLEOTIDE SEQUENCE [LARGE SCALE GENOMIC DNA]</scope>
    <source>
        <strain evidence="1 2">TX4248</strain>
    </source>
</reference>
<organism evidence="1 2">
    <name type="scientific">Enterococcus faecalis TX4248</name>
    <dbReference type="NCBI Taxonomy" id="749495"/>
    <lineage>
        <taxon>Bacteria</taxon>
        <taxon>Bacillati</taxon>
        <taxon>Bacillota</taxon>
        <taxon>Bacilli</taxon>
        <taxon>Lactobacillales</taxon>
        <taxon>Enterococcaceae</taxon>
        <taxon>Enterococcus</taxon>
    </lineage>
</organism>
<comment type="caution">
    <text evidence="1">The sequence shown here is derived from an EMBL/GenBank/DDBJ whole genome shotgun (WGS) entry which is preliminary data.</text>
</comment>
<dbReference type="Proteomes" id="UP000004846">
    <property type="component" value="Unassembled WGS sequence"/>
</dbReference>
<dbReference type="HOGENOM" id="CLU_119822_0_0_9"/>
<dbReference type="AlphaFoldDB" id="A0A125W8Y0"/>